<protein>
    <submittedName>
        <fullName evidence="10">Dihydroxyacetone kinase</fullName>
    </submittedName>
</protein>
<dbReference type="Pfam" id="PF02733">
    <property type="entry name" value="Dak1"/>
    <property type="match status" value="1"/>
</dbReference>
<dbReference type="SMART" id="SM01120">
    <property type="entry name" value="Dak2"/>
    <property type="match status" value="1"/>
</dbReference>
<evidence type="ECO:0000256" key="2">
    <source>
        <dbReference type="ARBA" id="ARBA00022679"/>
    </source>
</evidence>
<dbReference type="GO" id="GO:0071322">
    <property type="term" value="P:cellular response to carbohydrate stimulus"/>
    <property type="evidence" value="ECO:0007669"/>
    <property type="project" value="UniProtKB-ARBA"/>
</dbReference>
<dbReference type="Gene3D" id="3.40.50.10440">
    <property type="entry name" value="Dihydroxyacetone kinase, domain 1"/>
    <property type="match status" value="1"/>
</dbReference>
<reference evidence="10 11" key="1">
    <citation type="submission" date="2014-08" db="EMBL/GenBank/DDBJ databases">
        <title>Genome sequences of NCPPB Pectobacterium isolates.</title>
        <authorList>
            <person name="Glover R.H."/>
            <person name="Sapp M."/>
            <person name="Elphinstone J."/>
        </authorList>
    </citation>
    <scope>NUCLEOTIDE SEQUENCE [LARGE SCALE GENOMIC DNA]</scope>
    <source>
        <strain evidence="10 11">LMG 21372</strain>
    </source>
</reference>
<dbReference type="Gene3D" id="3.30.1180.20">
    <property type="entry name" value="Dihydroxyacetone kinase, domain 2"/>
    <property type="match status" value="1"/>
</dbReference>
<dbReference type="GO" id="GO:0030246">
    <property type="term" value="F:carbohydrate binding"/>
    <property type="evidence" value="ECO:0007669"/>
    <property type="project" value="UniProtKB-ARBA"/>
</dbReference>
<organism evidence="10 11">
    <name type="scientific">Pectobacterium brasiliense</name>
    <dbReference type="NCBI Taxonomy" id="180957"/>
    <lineage>
        <taxon>Bacteria</taxon>
        <taxon>Pseudomonadati</taxon>
        <taxon>Pseudomonadota</taxon>
        <taxon>Gammaproteobacteria</taxon>
        <taxon>Enterobacterales</taxon>
        <taxon>Pectobacteriaceae</taxon>
        <taxon>Pectobacterium</taxon>
    </lineage>
</organism>
<dbReference type="PANTHER" id="PTHR28629">
    <property type="entry name" value="TRIOKINASE/FMN CYCLASE"/>
    <property type="match status" value="1"/>
</dbReference>
<accession>A0A0M2F6U1</accession>
<comment type="pathway">
    <text evidence="1">Carbohydrate metabolism.</text>
</comment>
<keyword evidence="6" id="KW-0119">Carbohydrate metabolism</keyword>
<dbReference type="GO" id="GO:0009758">
    <property type="term" value="P:carbohydrate utilization"/>
    <property type="evidence" value="ECO:0007669"/>
    <property type="project" value="UniProtKB-ARBA"/>
</dbReference>
<dbReference type="GO" id="GO:0005829">
    <property type="term" value="C:cytosol"/>
    <property type="evidence" value="ECO:0007669"/>
    <property type="project" value="TreeGrafter"/>
</dbReference>
<dbReference type="SUPFAM" id="SSF82549">
    <property type="entry name" value="DAK1/DegV-like"/>
    <property type="match status" value="1"/>
</dbReference>
<dbReference type="FunFam" id="3.40.50.10440:FF:000003">
    <property type="entry name" value="Homodimeric dihydroxyacetone kinase"/>
    <property type="match status" value="1"/>
</dbReference>
<gene>
    <name evidence="10" type="ORF">KU74_05705</name>
</gene>
<dbReference type="Gene3D" id="1.25.40.340">
    <property type="match status" value="1"/>
</dbReference>
<dbReference type="AlphaFoldDB" id="A0A0M2F6U1"/>
<name>A0A0M2F6U1_9GAMM</name>
<evidence type="ECO:0000256" key="7">
    <source>
        <dbReference type="SAM" id="MobiDB-lite"/>
    </source>
</evidence>
<keyword evidence="3" id="KW-0547">Nucleotide-binding</keyword>
<dbReference type="Proteomes" id="UP000029435">
    <property type="component" value="Unassembled WGS sequence"/>
</dbReference>
<dbReference type="PROSITE" id="PS51480">
    <property type="entry name" value="DHAL"/>
    <property type="match status" value="1"/>
</dbReference>
<evidence type="ECO:0000259" key="8">
    <source>
        <dbReference type="PROSITE" id="PS51480"/>
    </source>
</evidence>
<dbReference type="SUPFAM" id="SSF101473">
    <property type="entry name" value="DhaL-like"/>
    <property type="match status" value="1"/>
</dbReference>
<keyword evidence="5" id="KW-0067">ATP-binding</keyword>
<comment type="caution">
    <text evidence="10">The sequence shown here is derived from an EMBL/GenBank/DDBJ whole genome shotgun (WGS) entry which is preliminary data.</text>
</comment>
<dbReference type="InterPro" id="IPR036117">
    <property type="entry name" value="DhaL_dom_sf"/>
</dbReference>
<evidence type="ECO:0000256" key="3">
    <source>
        <dbReference type="ARBA" id="ARBA00022741"/>
    </source>
</evidence>
<evidence type="ECO:0000259" key="9">
    <source>
        <dbReference type="PROSITE" id="PS51481"/>
    </source>
</evidence>
<dbReference type="GO" id="GO:0019200">
    <property type="term" value="F:carbohydrate kinase activity"/>
    <property type="evidence" value="ECO:0007669"/>
    <property type="project" value="UniProtKB-ARBA"/>
</dbReference>
<dbReference type="FunFam" id="3.30.1180.20:FF:000001">
    <property type="entry name" value="Dihydroxyacetone kinase 1"/>
    <property type="match status" value="1"/>
</dbReference>
<feature type="region of interest" description="Disordered" evidence="7">
    <location>
        <begin position="571"/>
        <end position="590"/>
    </location>
</feature>
<dbReference type="PROSITE" id="PS51481">
    <property type="entry name" value="DHAK"/>
    <property type="match status" value="1"/>
</dbReference>
<evidence type="ECO:0000313" key="10">
    <source>
        <dbReference type="EMBL" id="KGA35967.1"/>
    </source>
</evidence>
<keyword evidence="2" id="KW-0808">Transferase</keyword>
<dbReference type="InterPro" id="IPR004007">
    <property type="entry name" value="DhaL_dom"/>
</dbReference>
<dbReference type="InterPro" id="IPR004006">
    <property type="entry name" value="DhaK_dom"/>
</dbReference>
<sequence>MTYLFNQPSAFARELTEGFVAAHADKVRQVPGGVVRSTRSREGGVAIVVGGGSGHYPAFAGLVGQGLAHGAAMGNLFASPSAQQICSVARAAHNGGGVLLTFGNYAGDVLHFGQAKARLNAEGIPCELLAVTDDISSAPLDEWQKRRGVAGDLMVFKAASAAAEAGYDLAAVLEVAERANQRTRSLGVAFSGCTLPGAEHPLFTVPEGMMAVGMGIHGEPGIRDVPISTADELAELLVSSLLKEVPQGITTLSRQRISVVLNGLGGVKYEELFVVYRRVSQLLGEQGLTVVEPEVGELVTSFDMAGLSLTLFWLDEELERFWRAPADAPAFRKGSMSPAEPLAERTFAAELDVIPAATAASKAAAHCVAAALNAARDIVLANVTELGRIDAIAGDGDHGIGMERGVIAAAEKAAEMLERQAGAGTLLQRAADAWADRAGGTSGAIWGVALNALGTVLGDEQRPDGRRVADGIRQAKESVMHFGKAKPGDKTLVDALIPFSLALTQRVEAGMRLPEAWQQAAQCAQQAADDTAQLLPKIGRARPLAEKSLGTPDAGAISLAMILEAVSAVLNSDTTPTPSHQTATQAESER</sequence>
<feature type="domain" description="DhaK" evidence="9">
    <location>
        <begin position="7"/>
        <end position="331"/>
    </location>
</feature>
<proteinExistence type="predicted"/>
<dbReference type="GO" id="GO:0004371">
    <property type="term" value="F:glycerone kinase activity"/>
    <property type="evidence" value="ECO:0007669"/>
    <property type="project" value="InterPro"/>
</dbReference>
<evidence type="ECO:0000256" key="4">
    <source>
        <dbReference type="ARBA" id="ARBA00022777"/>
    </source>
</evidence>
<dbReference type="GO" id="GO:0019563">
    <property type="term" value="P:glycerol catabolic process"/>
    <property type="evidence" value="ECO:0007669"/>
    <property type="project" value="TreeGrafter"/>
</dbReference>
<evidence type="ECO:0000256" key="1">
    <source>
        <dbReference type="ARBA" id="ARBA00005007"/>
    </source>
</evidence>
<dbReference type="FunFam" id="1.25.40.340:FF:000002">
    <property type="entry name" value="Dihydroxyacetone kinase, L subunit"/>
    <property type="match status" value="1"/>
</dbReference>
<dbReference type="InterPro" id="IPR050861">
    <property type="entry name" value="Dihydroxyacetone_Kinase"/>
</dbReference>
<feature type="domain" description="DhaL" evidence="8">
    <location>
        <begin position="366"/>
        <end position="568"/>
    </location>
</feature>
<dbReference type="GO" id="GO:0005524">
    <property type="term" value="F:ATP binding"/>
    <property type="evidence" value="ECO:0007669"/>
    <property type="project" value="UniProtKB-KW"/>
</dbReference>
<evidence type="ECO:0000256" key="5">
    <source>
        <dbReference type="ARBA" id="ARBA00022840"/>
    </source>
</evidence>
<keyword evidence="4 10" id="KW-0418">Kinase</keyword>
<dbReference type="EMBL" id="JQOD01000001">
    <property type="protein sequence ID" value="KGA35967.1"/>
    <property type="molecule type" value="Genomic_DNA"/>
</dbReference>
<dbReference type="Pfam" id="PF02734">
    <property type="entry name" value="Dak2"/>
    <property type="match status" value="1"/>
</dbReference>
<dbReference type="RefSeq" id="WP_039312661.1">
    <property type="nucleotide sequence ID" value="NZ_JQOD01000001.1"/>
</dbReference>
<dbReference type="PANTHER" id="PTHR28629:SF4">
    <property type="entry name" value="TRIOKINASE_FMN CYCLASE"/>
    <property type="match status" value="1"/>
</dbReference>
<dbReference type="NCBIfam" id="NF011049">
    <property type="entry name" value="PRK14479.1"/>
    <property type="match status" value="1"/>
</dbReference>
<evidence type="ECO:0000256" key="6">
    <source>
        <dbReference type="ARBA" id="ARBA00023277"/>
    </source>
</evidence>
<dbReference type="OrthoDB" id="9806345at2"/>
<evidence type="ECO:0000313" key="11">
    <source>
        <dbReference type="Proteomes" id="UP000029435"/>
    </source>
</evidence>